<evidence type="ECO:0000313" key="2">
    <source>
        <dbReference type="Proteomes" id="UP000234296"/>
    </source>
</evidence>
<proteinExistence type="predicted"/>
<dbReference type="EMBL" id="PJRT01000005">
    <property type="protein sequence ID" value="PLR25847.1"/>
    <property type="molecule type" value="Genomic_DNA"/>
</dbReference>
<name>A0ABX4SWU8_9GAMM</name>
<sequence>MINMKISKRRVVSDSHNTTDIFVVIIMFCVFHALKGKRKSVNLDYLYFCFESVINSDVLDDVKFVKPWGINKSLKPILIMMVKQGLLNFQVKNYNLEILISEYGILYLNEIMQNSLFTEINESAASVTQKISAVKLNKQKFIW</sequence>
<accession>A0ABX4SWU8</accession>
<organism evidence="1 2">
    <name type="scientific">Pantoea endophytica</name>
    <dbReference type="NCBI Taxonomy" id="92488"/>
    <lineage>
        <taxon>Bacteria</taxon>
        <taxon>Pseudomonadati</taxon>
        <taxon>Pseudomonadota</taxon>
        <taxon>Gammaproteobacteria</taxon>
        <taxon>Enterobacterales</taxon>
        <taxon>Erwiniaceae</taxon>
        <taxon>Pantoea</taxon>
    </lineage>
</organism>
<keyword evidence="2" id="KW-1185">Reference proteome</keyword>
<protein>
    <submittedName>
        <fullName evidence="1">Uncharacterized protein</fullName>
    </submittedName>
</protein>
<gene>
    <name evidence="1" type="ORF">PZBJ_03330</name>
</gene>
<comment type="caution">
    <text evidence="1">The sequence shown here is derived from an EMBL/GenBank/DDBJ whole genome shotgun (WGS) entry which is preliminary data.</text>
</comment>
<reference evidence="2" key="1">
    <citation type="submission" date="2017-12" db="EMBL/GenBank/DDBJ databases">
        <title>The genome sequence of Pantoea sp. 596.</title>
        <authorList>
            <person name="Gao J."/>
            <person name="Mao X."/>
            <person name="Sun J."/>
        </authorList>
    </citation>
    <scope>NUCLEOTIDE SEQUENCE [LARGE SCALE GENOMIC DNA]</scope>
    <source>
        <strain evidence="2">596</strain>
    </source>
</reference>
<evidence type="ECO:0000313" key="1">
    <source>
        <dbReference type="EMBL" id="PLR25847.1"/>
    </source>
</evidence>
<dbReference type="RefSeq" id="WP_101761183.1">
    <property type="nucleotide sequence ID" value="NZ_PJRT01000005.1"/>
</dbReference>
<dbReference type="Proteomes" id="UP000234296">
    <property type="component" value="Unassembled WGS sequence"/>
</dbReference>